<dbReference type="Proteomes" id="UP001062846">
    <property type="component" value="Chromosome 6"/>
</dbReference>
<proteinExistence type="predicted"/>
<organism evidence="1 2">
    <name type="scientific">Rhododendron molle</name>
    <name type="common">Chinese azalea</name>
    <name type="synonym">Azalea mollis</name>
    <dbReference type="NCBI Taxonomy" id="49168"/>
    <lineage>
        <taxon>Eukaryota</taxon>
        <taxon>Viridiplantae</taxon>
        <taxon>Streptophyta</taxon>
        <taxon>Embryophyta</taxon>
        <taxon>Tracheophyta</taxon>
        <taxon>Spermatophyta</taxon>
        <taxon>Magnoliopsida</taxon>
        <taxon>eudicotyledons</taxon>
        <taxon>Gunneridae</taxon>
        <taxon>Pentapetalae</taxon>
        <taxon>asterids</taxon>
        <taxon>Ericales</taxon>
        <taxon>Ericaceae</taxon>
        <taxon>Ericoideae</taxon>
        <taxon>Rhodoreae</taxon>
        <taxon>Rhododendron</taxon>
    </lineage>
</organism>
<protein>
    <submittedName>
        <fullName evidence="1">Uncharacterized protein</fullName>
    </submittedName>
</protein>
<gene>
    <name evidence="1" type="ORF">RHMOL_Rhmol06G0203800</name>
</gene>
<dbReference type="EMBL" id="CM046393">
    <property type="protein sequence ID" value="KAI8551667.1"/>
    <property type="molecule type" value="Genomic_DNA"/>
</dbReference>
<sequence length="641" mass="74066">MEIEDPNLEENQNSEVVLEPKVGTIFDSEDKAQECYTIYAKAKGFGVITITSKKVNNVKSYVTYGCHRSGNARPTGSNPVKSHPTPKTGCKAHMNISLLVDGKWKLSSIELKHNHEMDPEKVKYLRCYRALPPNVKRTIELNTAVGINMNQIVASCVIEAGGPDNLTWTDKDARNYKDKERRVQLQEGDTDAMHKYFVRMFDMPFAPFVGVNHHGQSILFGCGLITRENTDSFFKNCNEYKEIKTSLKSAVYDSLDPKEFEQNWENLIKQFHLHDNEWLAGMYKERHRWVPAFVKDTFWAGMSTTQRSESMNAFFDGYVHSNTNLKEFVDQYENALRKKVRKEQEEDARSLHFQIQNVFPYGFEDQFQQAYTLEKGNQFQDQVAQKIGCNLTIGPVVNGISQFQIEQDIRVGKKKKLFKTFTFLVHLNEETREAYCNCRLFESKGMVCTHMISVWSKKKLEEVPEKYVLRRWMKNLVRSHTKVKVSYVEWQCKSEFARFDRMLKVFKEAADVAMYSIAKTDRMVARLQEIKAENDLYDEECPSNMPTVGDVQNGLERFQDGSITVGDPSKGPRIGRPPEKRKQSMSEQINRKIAQSNKRVQCSHANAKSIPDVEVHTHTTGFHEIVTQKSRYVTMGDWDLF</sequence>
<accession>A0ACC0NGE0</accession>
<name>A0ACC0NGE0_RHOML</name>
<evidence type="ECO:0000313" key="1">
    <source>
        <dbReference type="EMBL" id="KAI8551667.1"/>
    </source>
</evidence>
<reference evidence="1" key="1">
    <citation type="submission" date="2022-02" db="EMBL/GenBank/DDBJ databases">
        <title>Plant Genome Project.</title>
        <authorList>
            <person name="Zhang R.-G."/>
        </authorList>
    </citation>
    <scope>NUCLEOTIDE SEQUENCE</scope>
    <source>
        <strain evidence="1">AT1</strain>
    </source>
</reference>
<keyword evidence="2" id="KW-1185">Reference proteome</keyword>
<evidence type="ECO:0000313" key="2">
    <source>
        <dbReference type="Proteomes" id="UP001062846"/>
    </source>
</evidence>
<comment type="caution">
    <text evidence="1">The sequence shown here is derived from an EMBL/GenBank/DDBJ whole genome shotgun (WGS) entry which is preliminary data.</text>
</comment>